<dbReference type="RefSeq" id="WP_134118642.1">
    <property type="nucleotide sequence ID" value="NZ_SOEG01000038.1"/>
</dbReference>
<dbReference type="InterPro" id="IPR036291">
    <property type="entry name" value="NAD(P)-bd_dom_sf"/>
</dbReference>
<dbReference type="InterPro" id="IPR006140">
    <property type="entry name" value="D-isomer_DH_NAD-bd"/>
</dbReference>
<dbReference type="Pfam" id="PF16924">
    <property type="entry name" value="DpaA_N"/>
    <property type="match status" value="1"/>
</dbReference>
<evidence type="ECO:0000313" key="4">
    <source>
        <dbReference type="Proteomes" id="UP000295832"/>
    </source>
</evidence>
<proteinExistence type="predicted"/>
<dbReference type="InterPro" id="IPR031629">
    <property type="entry name" value="DpaA_N"/>
</dbReference>
<name>A0A4R8GT23_9FIRM</name>
<accession>A0A4R8GT23</accession>
<dbReference type="STRING" id="926561.GCA_000379025_03045"/>
<sequence length="293" mass="31965">MTLKRLANKKVALLGGDDREIELLSILLKEGADLQVLGHSLRVGVQNLTVVNSLEELDMDLDAIIAPMTGTNDSYQVKKTFSDRKVILTEDFFAQLNAGSKFFIGFAKPKIKQWCKEYNIELIELAALDELAILNAIPTAEGAIEIAIREMPINLHNNNSFVLGLGRVGITLARMLKGMGSNTYGVARKPKDLARALEMGLNPVDFKDLANEISKADFIFNTVPVLILNGELLERVKSEAMIIDLASYPGGTNFEAAKRLGIKAELALGLPGKVSPRSAGQILGKIIPRLILE</sequence>
<keyword evidence="4" id="KW-1185">Reference proteome</keyword>
<dbReference type="SUPFAM" id="SSF51735">
    <property type="entry name" value="NAD(P)-binding Rossmann-fold domains"/>
    <property type="match status" value="1"/>
</dbReference>
<feature type="domain" description="D-isomer specific 2-hydroxyacid dehydrogenase NAD-binding" evidence="1">
    <location>
        <begin position="153"/>
        <end position="246"/>
    </location>
</feature>
<organism evidence="3 4">
    <name type="scientific">Orenia marismortui</name>
    <dbReference type="NCBI Taxonomy" id="46469"/>
    <lineage>
        <taxon>Bacteria</taxon>
        <taxon>Bacillati</taxon>
        <taxon>Bacillota</taxon>
        <taxon>Clostridia</taxon>
        <taxon>Halanaerobiales</taxon>
        <taxon>Halobacteroidaceae</taxon>
        <taxon>Orenia</taxon>
    </lineage>
</organism>
<evidence type="ECO:0000259" key="2">
    <source>
        <dbReference type="Pfam" id="PF16924"/>
    </source>
</evidence>
<dbReference type="Gene3D" id="3.40.50.720">
    <property type="entry name" value="NAD(P)-binding Rossmann-like Domain"/>
    <property type="match status" value="1"/>
</dbReference>
<reference evidence="3 4" key="1">
    <citation type="submission" date="2019-03" db="EMBL/GenBank/DDBJ databases">
        <title>Subsurface microbial communities from deep shales in Ohio and West Virginia, USA.</title>
        <authorList>
            <person name="Wrighton K."/>
        </authorList>
    </citation>
    <scope>NUCLEOTIDE SEQUENCE [LARGE SCALE GENOMIC DNA]</scope>
    <source>
        <strain evidence="3 4">MSL 6dP</strain>
    </source>
</reference>
<evidence type="ECO:0000259" key="1">
    <source>
        <dbReference type="Pfam" id="PF02826"/>
    </source>
</evidence>
<dbReference type="GO" id="GO:0051287">
    <property type="term" value="F:NAD binding"/>
    <property type="evidence" value="ECO:0007669"/>
    <property type="project" value="InterPro"/>
</dbReference>
<dbReference type="Proteomes" id="UP000295832">
    <property type="component" value="Unassembled WGS sequence"/>
</dbReference>
<dbReference type="AlphaFoldDB" id="A0A4R8GT23"/>
<dbReference type="NCBIfam" id="NF006162">
    <property type="entry name" value="PRK08306.1"/>
    <property type="match status" value="1"/>
</dbReference>
<protein>
    <submittedName>
        <fullName evidence="3">Dipicolinate synthase subunit A</fullName>
    </submittedName>
</protein>
<comment type="caution">
    <text evidence="3">The sequence shown here is derived from an EMBL/GenBank/DDBJ whole genome shotgun (WGS) entry which is preliminary data.</text>
</comment>
<dbReference type="EMBL" id="SOEG01000038">
    <property type="protein sequence ID" value="TDX46624.1"/>
    <property type="molecule type" value="Genomic_DNA"/>
</dbReference>
<gene>
    <name evidence="3" type="ORF">C7959_13817</name>
</gene>
<dbReference type="Pfam" id="PF02826">
    <property type="entry name" value="2-Hacid_dh_C"/>
    <property type="match status" value="1"/>
</dbReference>
<feature type="domain" description="Dipicolinate synthase subunit A N-terminal" evidence="2">
    <location>
        <begin position="10"/>
        <end position="126"/>
    </location>
</feature>
<evidence type="ECO:0000313" key="3">
    <source>
        <dbReference type="EMBL" id="TDX46624.1"/>
    </source>
</evidence>